<protein>
    <submittedName>
        <fullName evidence="1">Uncharacterized protein</fullName>
    </submittedName>
</protein>
<dbReference type="PATRIC" id="fig|1036673.3.peg.2389"/>
<sequence>MKKQKSPHPFGTRACAHAVPPNFPCMEAHFGKMCAGLSGRLSPAVR</sequence>
<dbReference type="HOGENOM" id="CLU_3186669_0_0_9"/>
<dbReference type="KEGG" id="pms:KNP414_02630"/>
<dbReference type="Proteomes" id="UP000006620">
    <property type="component" value="Chromosome"/>
</dbReference>
<dbReference type="EMBL" id="CP002869">
    <property type="protein sequence ID" value="AEI41191.1"/>
    <property type="molecule type" value="Genomic_DNA"/>
</dbReference>
<gene>
    <name evidence="1" type="ordered locus">KNP414_02630</name>
</gene>
<reference evidence="2" key="1">
    <citation type="submission" date="2011-06" db="EMBL/GenBank/DDBJ databases">
        <title>Complete genome sequence of Paenibacillus mucilaginosus KNP414.</title>
        <authorList>
            <person name="Wang J."/>
            <person name="Hu S."/>
            <person name="Hu X."/>
            <person name="Zhang B."/>
            <person name="Dong D."/>
            <person name="Zhang S."/>
            <person name="Zhao K."/>
            <person name="Wu D."/>
        </authorList>
    </citation>
    <scope>NUCLEOTIDE SEQUENCE [LARGE SCALE GENOMIC DNA]</scope>
    <source>
        <strain evidence="2">KNP414</strain>
    </source>
</reference>
<proteinExistence type="predicted"/>
<evidence type="ECO:0000313" key="1">
    <source>
        <dbReference type="EMBL" id="AEI41191.1"/>
    </source>
</evidence>
<organism evidence="1 2">
    <name type="scientific">Paenibacillus mucilaginosus (strain KNP414)</name>
    <dbReference type="NCBI Taxonomy" id="1036673"/>
    <lineage>
        <taxon>Bacteria</taxon>
        <taxon>Bacillati</taxon>
        <taxon>Bacillota</taxon>
        <taxon>Bacilli</taxon>
        <taxon>Bacillales</taxon>
        <taxon>Paenibacillaceae</taxon>
        <taxon>Paenibacillus</taxon>
    </lineage>
</organism>
<name>F8F5L8_PAEMK</name>
<reference evidence="1 2" key="2">
    <citation type="journal article" date="2013" name="Genome Announc.">
        <title>Genome Sequence of Growth-Improving Paenibacillus mucilaginosus Strain KNP414.</title>
        <authorList>
            <person name="Lu J.J."/>
            <person name="Wang J.F."/>
            <person name="Hu X.F."/>
        </authorList>
    </citation>
    <scope>NUCLEOTIDE SEQUENCE [LARGE SCALE GENOMIC DNA]</scope>
    <source>
        <strain evidence="1 2">KNP414</strain>
    </source>
</reference>
<accession>F8F5L8</accession>
<dbReference type="AlphaFoldDB" id="F8F5L8"/>
<evidence type="ECO:0000313" key="2">
    <source>
        <dbReference type="Proteomes" id="UP000006620"/>
    </source>
</evidence>